<protein>
    <submittedName>
        <fullName evidence="1">Uncharacterized protein</fullName>
    </submittedName>
</protein>
<evidence type="ECO:0000313" key="1">
    <source>
        <dbReference type="EMBL" id="KAA0010755.1"/>
    </source>
</evidence>
<accession>A0A7V7FXK5</accession>
<dbReference type="RefSeq" id="WP_149329392.1">
    <property type="nucleotide sequence ID" value="NZ_VTPY01000006.1"/>
</dbReference>
<proteinExistence type="predicted"/>
<dbReference type="AlphaFoldDB" id="A0A7V7FXK5"/>
<dbReference type="EMBL" id="VTPY01000006">
    <property type="protein sequence ID" value="KAA0010755.1"/>
    <property type="molecule type" value="Genomic_DNA"/>
</dbReference>
<reference evidence="1 2" key="1">
    <citation type="submission" date="2019-08" db="EMBL/GenBank/DDBJ databases">
        <title>Bioinformatics analysis of the strain L3 and L5.</title>
        <authorList>
            <person name="Li X."/>
        </authorList>
    </citation>
    <scope>NUCLEOTIDE SEQUENCE [LARGE SCALE GENOMIC DNA]</scope>
    <source>
        <strain evidence="1 2">L5</strain>
    </source>
</reference>
<keyword evidence="2" id="KW-1185">Reference proteome</keyword>
<comment type="caution">
    <text evidence="1">The sequence shown here is derived from an EMBL/GenBank/DDBJ whole genome shotgun (WGS) entry which is preliminary data.</text>
</comment>
<evidence type="ECO:0000313" key="2">
    <source>
        <dbReference type="Proteomes" id="UP000486760"/>
    </source>
</evidence>
<organism evidence="1 2">
    <name type="scientific">Billgrantia pellis</name>
    <dbReference type="NCBI Taxonomy" id="2606936"/>
    <lineage>
        <taxon>Bacteria</taxon>
        <taxon>Pseudomonadati</taxon>
        <taxon>Pseudomonadota</taxon>
        <taxon>Gammaproteobacteria</taxon>
        <taxon>Oceanospirillales</taxon>
        <taxon>Halomonadaceae</taxon>
        <taxon>Billgrantia</taxon>
    </lineage>
</organism>
<gene>
    <name evidence="1" type="ORF">F0A17_16185</name>
</gene>
<dbReference type="Proteomes" id="UP000486760">
    <property type="component" value="Unassembled WGS sequence"/>
</dbReference>
<sequence length="95" mass="10319">MAKRLEDACCLTESECLLIDPRVDVDTLFDHAEQRLDAVKDLMFTLSTTDGPSGNLVLSDLSNLAMVSRLLLADASDLLVAARNGLRKGEGRNGR</sequence>
<name>A0A7V7FXK5_9GAMM</name>